<feature type="transmembrane region" description="Helical" evidence="1">
    <location>
        <begin position="51"/>
        <end position="75"/>
    </location>
</feature>
<reference evidence="2 3" key="1">
    <citation type="journal article" date="2015" name="Genome Announc.">
        <title>Draft Genome of the Euendolithic (true boring) Cyanobacterium Mastigocoleus testarum strain BC008.</title>
        <authorList>
            <person name="Guida B.S."/>
            <person name="Garcia-Pichel F."/>
        </authorList>
    </citation>
    <scope>NUCLEOTIDE SEQUENCE [LARGE SCALE GENOMIC DNA]</scope>
    <source>
        <strain evidence="2 3">BC008</strain>
    </source>
</reference>
<keyword evidence="3" id="KW-1185">Reference proteome</keyword>
<feature type="transmembrane region" description="Helical" evidence="1">
    <location>
        <begin position="142"/>
        <end position="163"/>
    </location>
</feature>
<dbReference type="AlphaFoldDB" id="A0A0V7ZNX8"/>
<feature type="transmembrane region" description="Helical" evidence="1">
    <location>
        <begin position="87"/>
        <end position="104"/>
    </location>
</feature>
<protein>
    <submittedName>
        <fullName evidence="2">Low temperature requirement protein A</fullName>
    </submittedName>
</protein>
<feature type="transmembrane region" description="Helical" evidence="1">
    <location>
        <begin position="230"/>
        <end position="250"/>
    </location>
</feature>
<feature type="transmembrane region" description="Helical" evidence="1">
    <location>
        <begin position="309"/>
        <end position="327"/>
    </location>
</feature>
<dbReference type="EMBL" id="LMTZ01000098">
    <property type="protein sequence ID" value="KST66275.1"/>
    <property type="molecule type" value="Genomic_DNA"/>
</dbReference>
<dbReference type="InterPro" id="IPR010640">
    <property type="entry name" value="Low_temperature_requirement_A"/>
</dbReference>
<comment type="caution">
    <text evidence="2">The sequence shown here is derived from an EMBL/GenBank/DDBJ whole genome shotgun (WGS) entry which is preliminary data.</text>
</comment>
<evidence type="ECO:0000256" key="1">
    <source>
        <dbReference type="SAM" id="Phobius"/>
    </source>
</evidence>
<dbReference type="Pfam" id="PF06772">
    <property type="entry name" value="LtrA"/>
    <property type="match status" value="1"/>
</dbReference>
<feature type="transmembrane region" description="Helical" evidence="1">
    <location>
        <begin position="271"/>
        <end position="297"/>
    </location>
</feature>
<keyword evidence="1" id="KW-0472">Membrane</keyword>
<feature type="transmembrane region" description="Helical" evidence="1">
    <location>
        <begin position="363"/>
        <end position="381"/>
    </location>
</feature>
<dbReference type="PANTHER" id="PTHR36840:SF1">
    <property type="entry name" value="BLL5714 PROTEIN"/>
    <property type="match status" value="1"/>
</dbReference>
<sequence length="388" mass="43027">MKIWLEPPRLRIGPETEKEHRHATWLELFYDLVFVVAISQVAHYLHEHVTWSGFFSFVFLFVPIWWAWIGSTFYANRFDTDDIGNRLLTGLQMLAIAALAVNVHEGLAESSTGFALAYAVSRFILVFQYLRVIKHIPQARKFATHHTIGFAVAAFLWFISAFIPITLRFIFWGLGLAIDFATPITAKRHQTNLLPHPEHLPERFGLFTIIVLGEAIIAVVNGVSEKHWDIGSAISAVFGFIIAFGLWWVYFENVAGSALRNAGKQGKLGIFQVWLFGHLPLVIGLTATGVGVQGVVLSDASLALPTPERWLICGAVALCLFGLCILHRTGLIFPCKVRARYRLGAAVVLLVIAAAGVKFNSVIIIGSVALVVVFQVLQDLYQSGQFSS</sequence>
<name>A0A0V7ZNX8_9CYAN</name>
<evidence type="ECO:0000313" key="2">
    <source>
        <dbReference type="EMBL" id="KST66275.1"/>
    </source>
</evidence>
<keyword evidence="1" id="KW-1133">Transmembrane helix</keyword>
<dbReference type="OrthoDB" id="9798526at2"/>
<gene>
    <name evidence="2" type="ORF">BC008_25230</name>
</gene>
<organism evidence="2 3">
    <name type="scientific">Mastigocoleus testarum BC008</name>
    <dbReference type="NCBI Taxonomy" id="371196"/>
    <lineage>
        <taxon>Bacteria</taxon>
        <taxon>Bacillati</taxon>
        <taxon>Cyanobacteriota</taxon>
        <taxon>Cyanophyceae</taxon>
        <taxon>Nostocales</taxon>
        <taxon>Hapalosiphonaceae</taxon>
        <taxon>Mastigocoleus</taxon>
    </lineage>
</organism>
<accession>A0A0V7ZNX8</accession>
<dbReference type="Proteomes" id="UP000053372">
    <property type="component" value="Unassembled WGS sequence"/>
</dbReference>
<feature type="transmembrane region" description="Helical" evidence="1">
    <location>
        <begin position="110"/>
        <end position="130"/>
    </location>
</feature>
<dbReference type="RefSeq" id="WP_027840623.1">
    <property type="nucleotide sequence ID" value="NZ_LMTZ01000098.1"/>
</dbReference>
<proteinExistence type="predicted"/>
<evidence type="ECO:0000313" key="3">
    <source>
        <dbReference type="Proteomes" id="UP000053372"/>
    </source>
</evidence>
<dbReference type="PANTHER" id="PTHR36840">
    <property type="entry name" value="BLL5714 PROTEIN"/>
    <property type="match status" value="1"/>
</dbReference>
<keyword evidence="1" id="KW-0812">Transmembrane</keyword>